<accession>A0A6L6PNL6</accession>
<sequence length="310" mass="35501">MSNFATILAEFLEQVDSARAQIVHLPSLVFVFGRHLREDPNAAASGMRDMFVSWAHDTNHEIAEFLRLPEDYPEWNQFIGYDDLVEFETDAGCISRAILLFVESEGAFAELGAFCKELVLAERLFVVLYSKFYHTNSYIALGPLRVLQRVQGDEHSICPVEGDTLEDFQKVLPELAADVLEKVKQGRTHAFDPQQVRDQFLFIADVVELFGALKVAEIIDLLTKFNMPLEKARVNQMLSLLCLLEVVQLSEHLSRRFYVPPKGKREGFIGYKTPGSDARLDRVQFKLRALEILKHDSFRRQAYEKVHGRH</sequence>
<keyword evidence="2" id="KW-1185">Reference proteome</keyword>
<gene>
    <name evidence="1" type="ORF">GM676_21980</name>
</gene>
<dbReference type="RefSeq" id="WP_155466089.1">
    <property type="nucleotide sequence ID" value="NZ_WNKY01000030.1"/>
</dbReference>
<protein>
    <submittedName>
        <fullName evidence="1">Uncharacterized protein</fullName>
    </submittedName>
</protein>
<dbReference type="EMBL" id="WNKY01000030">
    <property type="protein sequence ID" value="MTV40237.1"/>
    <property type="molecule type" value="Genomic_DNA"/>
</dbReference>
<reference evidence="1 2" key="1">
    <citation type="submission" date="2019-11" db="EMBL/GenBank/DDBJ databases">
        <title>Type strains purchased from KCTC, JCM and DSMZ.</title>
        <authorList>
            <person name="Lu H."/>
        </authorList>
    </citation>
    <scope>NUCLEOTIDE SEQUENCE [LARGE SCALE GENOMIC DNA]</scope>
    <source>
        <strain evidence="1 2">KCTC 22382</strain>
    </source>
</reference>
<dbReference type="OrthoDB" id="8912512at2"/>
<organism evidence="1 2">
    <name type="scientific">Duganella radicis</name>
    <dbReference type="NCBI Taxonomy" id="551988"/>
    <lineage>
        <taxon>Bacteria</taxon>
        <taxon>Pseudomonadati</taxon>
        <taxon>Pseudomonadota</taxon>
        <taxon>Betaproteobacteria</taxon>
        <taxon>Burkholderiales</taxon>
        <taxon>Oxalobacteraceae</taxon>
        <taxon>Telluria group</taxon>
        <taxon>Duganella</taxon>
    </lineage>
</organism>
<dbReference type="InterPro" id="IPR049725">
    <property type="entry name" value="STM3845-like"/>
</dbReference>
<proteinExistence type="predicted"/>
<dbReference type="Proteomes" id="UP000475582">
    <property type="component" value="Unassembled WGS sequence"/>
</dbReference>
<comment type="caution">
    <text evidence="1">The sequence shown here is derived from an EMBL/GenBank/DDBJ whole genome shotgun (WGS) entry which is preliminary data.</text>
</comment>
<evidence type="ECO:0000313" key="2">
    <source>
        <dbReference type="Proteomes" id="UP000475582"/>
    </source>
</evidence>
<name>A0A6L6PNL6_9BURK</name>
<dbReference type="NCBIfam" id="NF038232">
    <property type="entry name" value="STM3845_fam"/>
    <property type="match status" value="1"/>
</dbReference>
<evidence type="ECO:0000313" key="1">
    <source>
        <dbReference type="EMBL" id="MTV40237.1"/>
    </source>
</evidence>
<dbReference type="AlphaFoldDB" id="A0A6L6PNL6"/>